<name>A0ABW7I6I5_9RHOB</name>
<dbReference type="SUPFAM" id="SSF56954">
    <property type="entry name" value="Outer membrane efflux proteins (OEP)"/>
    <property type="match status" value="1"/>
</dbReference>
<dbReference type="PROSITE" id="PS51257">
    <property type="entry name" value="PROKAR_LIPOPROTEIN"/>
    <property type="match status" value="1"/>
</dbReference>
<dbReference type="RefSeq" id="WP_377168304.1">
    <property type="nucleotide sequence ID" value="NZ_JBHTJC010000001.1"/>
</dbReference>
<keyword evidence="5" id="KW-0998">Cell outer membrane</keyword>
<evidence type="ECO:0000256" key="3">
    <source>
        <dbReference type="ARBA" id="ARBA00022692"/>
    </source>
</evidence>
<keyword evidence="3" id="KW-0812">Transmembrane</keyword>
<evidence type="ECO:0000256" key="7">
    <source>
        <dbReference type="SAM" id="MobiDB-lite"/>
    </source>
</evidence>
<dbReference type="PANTHER" id="PTHR30026">
    <property type="entry name" value="OUTER MEMBRANE PROTEIN TOLC"/>
    <property type="match status" value="1"/>
</dbReference>
<accession>A0ABW7I6I5</accession>
<protein>
    <submittedName>
        <fullName evidence="9">TolC family protein</fullName>
    </submittedName>
</protein>
<sequence>MQGRARGAASRHLCVPRHLLIASACCLAMAGCLGNMGGDEVSRLATGPSGAPEPTPEQREAAASPVISALQARRSILPPQSAYSTVSNAVLAANSRTAEAELRAARLRAAAASKNWLPRIGPSISLTSLSDVVANLVLEQVLFGHGRLKAERAFAKADVEVAAVALADDTNERVLTALTLYLGAAEARERRALDSRTLKDMSHFEWIMRQRVEGGVSDRSDLSILAQKLGEIRLSLTSAEEAERTALAELNAMAATPLDDVSGLRDLTGPMPEAEPLSVLRAMAEEDRSVAEARTERAGLLPGLTASGTVGSDNDGGVNLGGGLLGLGTGDSLRAIEMQKDAAARKTRQAEEDAARTLRRLEQEIIALERQVGEAAALAAQARANLDLFQEQYDSGQRQVMDVVGVYETFAAREQSALSRKYELARARLKSARLLGLLADGSRI</sequence>
<feature type="signal peptide" evidence="8">
    <location>
        <begin position="1"/>
        <end position="30"/>
    </location>
</feature>
<reference evidence="9 10" key="1">
    <citation type="submission" date="2024-10" db="EMBL/GenBank/DDBJ databases">
        <authorList>
            <person name="Yang X.-N."/>
        </authorList>
    </citation>
    <scope>NUCLEOTIDE SEQUENCE [LARGE SCALE GENOMIC DNA]</scope>
    <source>
        <strain evidence="9 10">CAU 1059</strain>
    </source>
</reference>
<evidence type="ECO:0000313" key="9">
    <source>
        <dbReference type="EMBL" id="MFH0253120.1"/>
    </source>
</evidence>
<dbReference type="Gene3D" id="1.20.1600.10">
    <property type="entry name" value="Outer membrane efflux proteins (OEP)"/>
    <property type="match status" value="1"/>
</dbReference>
<comment type="subcellular location">
    <subcellularLocation>
        <location evidence="1">Cell outer membrane</location>
    </subcellularLocation>
</comment>
<evidence type="ECO:0000256" key="6">
    <source>
        <dbReference type="SAM" id="Coils"/>
    </source>
</evidence>
<keyword evidence="8" id="KW-0732">Signal</keyword>
<dbReference type="PANTHER" id="PTHR30026:SF20">
    <property type="entry name" value="OUTER MEMBRANE PROTEIN TOLC"/>
    <property type="match status" value="1"/>
</dbReference>
<evidence type="ECO:0000256" key="4">
    <source>
        <dbReference type="ARBA" id="ARBA00023136"/>
    </source>
</evidence>
<keyword evidence="2" id="KW-1134">Transmembrane beta strand</keyword>
<organism evidence="9 10">
    <name type="scientific">Roseovarius aquimarinus</name>
    <dbReference type="NCBI Taxonomy" id="1229156"/>
    <lineage>
        <taxon>Bacteria</taxon>
        <taxon>Pseudomonadati</taxon>
        <taxon>Pseudomonadota</taxon>
        <taxon>Alphaproteobacteria</taxon>
        <taxon>Rhodobacterales</taxon>
        <taxon>Roseobacteraceae</taxon>
        <taxon>Roseovarius</taxon>
    </lineage>
</organism>
<evidence type="ECO:0000256" key="8">
    <source>
        <dbReference type="SAM" id="SignalP"/>
    </source>
</evidence>
<keyword evidence="4" id="KW-0472">Membrane</keyword>
<dbReference type="Proteomes" id="UP001607157">
    <property type="component" value="Unassembled WGS sequence"/>
</dbReference>
<dbReference type="InterPro" id="IPR051906">
    <property type="entry name" value="TolC-like"/>
</dbReference>
<dbReference type="EMBL" id="JBIHMM010000001">
    <property type="protein sequence ID" value="MFH0253120.1"/>
    <property type="molecule type" value="Genomic_DNA"/>
</dbReference>
<comment type="caution">
    <text evidence="9">The sequence shown here is derived from an EMBL/GenBank/DDBJ whole genome shotgun (WGS) entry which is preliminary data.</text>
</comment>
<feature type="coiled-coil region" evidence="6">
    <location>
        <begin position="333"/>
        <end position="399"/>
    </location>
</feature>
<keyword evidence="10" id="KW-1185">Reference proteome</keyword>
<keyword evidence="6" id="KW-0175">Coiled coil</keyword>
<feature type="chain" id="PRO_5046637923" evidence="8">
    <location>
        <begin position="31"/>
        <end position="444"/>
    </location>
</feature>
<evidence type="ECO:0000256" key="1">
    <source>
        <dbReference type="ARBA" id="ARBA00004442"/>
    </source>
</evidence>
<evidence type="ECO:0000256" key="5">
    <source>
        <dbReference type="ARBA" id="ARBA00023237"/>
    </source>
</evidence>
<proteinExistence type="predicted"/>
<evidence type="ECO:0000313" key="10">
    <source>
        <dbReference type="Proteomes" id="UP001607157"/>
    </source>
</evidence>
<gene>
    <name evidence="9" type="ORF">ACGRVM_04405</name>
</gene>
<feature type="region of interest" description="Disordered" evidence="7">
    <location>
        <begin position="43"/>
        <end position="64"/>
    </location>
</feature>
<evidence type="ECO:0000256" key="2">
    <source>
        <dbReference type="ARBA" id="ARBA00022452"/>
    </source>
</evidence>